<dbReference type="InterPro" id="IPR038770">
    <property type="entry name" value="Na+/solute_symporter_sf"/>
</dbReference>
<comment type="caution">
    <text evidence="6">The sequence shown here is derived from an EMBL/GenBank/DDBJ whole genome shotgun (WGS) entry which is preliminary data.</text>
</comment>
<feature type="transmembrane region" description="Helical" evidence="5">
    <location>
        <begin position="119"/>
        <end position="141"/>
    </location>
</feature>
<feature type="transmembrane region" description="Helical" evidence="5">
    <location>
        <begin position="188"/>
        <end position="211"/>
    </location>
</feature>
<evidence type="ECO:0000313" key="7">
    <source>
        <dbReference type="Proteomes" id="UP000321039"/>
    </source>
</evidence>
<feature type="transmembrane region" description="Helical" evidence="5">
    <location>
        <begin position="33"/>
        <end position="51"/>
    </location>
</feature>
<evidence type="ECO:0000256" key="5">
    <source>
        <dbReference type="SAM" id="Phobius"/>
    </source>
</evidence>
<evidence type="ECO:0000256" key="1">
    <source>
        <dbReference type="ARBA" id="ARBA00004141"/>
    </source>
</evidence>
<keyword evidence="2 5" id="KW-0812">Transmembrane</keyword>
<feature type="transmembrane region" description="Helical" evidence="5">
    <location>
        <begin position="156"/>
        <end position="176"/>
    </location>
</feature>
<evidence type="ECO:0000256" key="4">
    <source>
        <dbReference type="ARBA" id="ARBA00023136"/>
    </source>
</evidence>
<name>A0A5C8ZUL4_9GAMM</name>
<dbReference type="PROSITE" id="PS51257">
    <property type="entry name" value="PROKAR_LIPOPROTEIN"/>
    <property type="match status" value="1"/>
</dbReference>
<dbReference type="Gene3D" id="1.20.1530.20">
    <property type="match status" value="1"/>
</dbReference>
<evidence type="ECO:0000313" key="6">
    <source>
        <dbReference type="EMBL" id="TXS92203.1"/>
    </source>
</evidence>
<dbReference type="EMBL" id="VRZA01000005">
    <property type="protein sequence ID" value="TXS92203.1"/>
    <property type="molecule type" value="Genomic_DNA"/>
</dbReference>
<dbReference type="Proteomes" id="UP000321039">
    <property type="component" value="Unassembled WGS sequence"/>
</dbReference>
<dbReference type="InterPro" id="IPR004710">
    <property type="entry name" value="Bilac:Na_transpt"/>
</dbReference>
<sequence length="322" mass="33862">MRNMLVRLFALWAPVAAGLGYACAPLLQHSGDLIVPLLTLVMLCMGLNLRPRDFIALRECRSALLLGVVLQFSVMPVMALLIASLLQLDNELTLGLLLVGCVAGGTSSNVMTYIAGGNLALSVSMTACSTLLGAVLTPLLLQTLVGTTVEVPVTDMLLSLFRIILVPVATGVTLVWMFPRAVNAVQQYLAPASVLAILSIIAIVVGMNAILFETAGLLVLLATLAHNVSGLMLGYGAARLLRYDETVCRTVAIEVGMQNSGLATALAVKFFTPASAMPGAVFSIWLNITGSIFAGLCKRLDQGGDARSSPMLSDSHSVDKGY</sequence>
<proteinExistence type="predicted"/>
<evidence type="ECO:0000256" key="2">
    <source>
        <dbReference type="ARBA" id="ARBA00022692"/>
    </source>
</evidence>
<keyword evidence="3 5" id="KW-1133">Transmembrane helix</keyword>
<dbReference type="AlphaFoldDB" id="A0A5C8ZUL4"/>
<feature type="transmembrane region" description="Helical" evidence="5">
    <location>
        <begin position="92"/>
        <end position="112"/>
    </location>
</feature>
<organism evidence="6 7">
    <name type="scientific">Parahaliea maris</name>
    <dbReference type="NCBI Taxonomy" id="2716870"/>
    <lineage>
        <taxon>Bacteria</taxon>
        <taxon>Pseudomonadati</taxon>
        <taxon>Pseudomonadota</taxon>
        <taxon>Gammaproteobacteria</taxon>
        <taxon>Cellvibrionales</taxon>
        <taxon>Halieaceae</taxon>
        <taxon>Parahaliea</taxon>
    </lineage>
</organism>
<feature type="transmembrane region" description="Helical" evidence="5">
    <location>
        <begin position="63"/>
        <end position="86"/>
    </location>
</feature>
<dbReference type="PANTHER" id="PTHR10361">
    <property type="entry name" value="SODIUM-BILE ACID COTRANSPORTER"/>
    <property type="match status" value="1"/>
</dbReference>
<protein>
    <submittedName>
        <fullName evidence="6">Bile acid:sodium symporter family protein</fullName>
    </submittedName>
</protein>
<comment type="subcellular location">
    <subcellularLocation>
        <location evidence="1">Membrane</location>
        <topology evidence="1">Multi-pass membrane protein</topology>
    </subcellularLocation>
</comment>
<gene>
    <name evidence="6" type="ORF">FV139_15555</name>
</gene>
<dbReference type="GO" id="GO:0016020">
    <property type="term" value="C:membrane"/>
    <property type="evidence" value="ECO:0007669"/>
    <property type="project" value="UniProtKB-SubCell"/>
</dbReference>
<feature type="transmembrane region" description="Helical" evidence="5">
    <location>
        <begin position="217"/>
        <end position="238"/>
    </location>
</feature>
<reference evidence="6 7" key="1">
    <citation type="submission" date="2019-08" db="EMBL/GenBank/DDBJ databases">
        <title>Parahaliea maris sp. nov., isolated from the surface seawater.</title>
        <authorList>
            <person name="Liu Y."/>
        </authorList>
    </citation>
    <scope>NUCLEOTIDE SEQUENCE [LARGE SCALE GENOMIC DNA]</scope>
    <source>
        <strain evidence="6 7">HSLHS9</strain>
    </source>
</reference>
<keyword evidence="4 5" id="KW-0472">Membrane</keyword>
<accession>A0A5C8ZUL4</accession>
<keyword evidence="7" id="KW-1185">Reference proteome</keyword>
<dbReference type="Pfam" id="PF01758">
    <property type="entry name" value="SBF"/>
    <property type="match status" value="1"/>
</dbReference>
<dbReference type="PANTHER" id="PTHR10361:SF28">
    <property type="entry name" value="P3 PROTEIN-RELATED"/>
    <property type="match status" value="1"/>
</dbReference>
<evidence type="ECO:0000256" key="3">
    <source>
        <dbReference type="ARBA" id="ARBA00022989"/>
    </source>
</evidence>
<dbReference type="InterPro" id="IPR002657">
    <property type="entry name" value="BilAc:Na_symport/Acr3"/>
</dbReference>